<dbReference type="PANTHER" id="PTHR42829">
    <property type="entry name" value="NADH-UBIQUINONE OXIDOREDUCTASE CHAIN 5"/>
    <property type="match status" value="1"/>
</dbReference>
<keyword evidence="11" id="KW-1185">Reference proteome</keyword>
<reference evidence="10 11" key="1">
    <citation type="submission" date="2023-02" db="EMBL/GenBank/DDBJ databases">
        <title>Devosia algicola sp. nov., isolated from the phycosphere of marine algae.</title>
        <authorList>
            <person name="Kim J.M."/>
            <person name="Lee J.K."/>
            <person name="Choi B.J."/>
            <person name="Bayburt H."/>
            <person name="Jeon C.O."/>
        </authorList>
    </citation>
    <scope>NUCLEOTIDE SEQUENCE [LARGE SCALE GENOMIC DNA]</scope>
    <source>
        <strain evidence="10 11">G20-9</strain>
    </source>
</reference>
<feature type="transmembrane region" description="Helical" evidence="7">
    <location>
        <begin position="714"/>
        <end position="734"/>
    </location>
</feature>
<evidence type="ECO:0000256" key="1">
    <source>
        <dbReference type="ARBA" id="ARBA00004127"/>
    </source>
</evidence>
<feature type="transmembrane region" description="Helical" evidence="7">
    <location>
        <begin position="186"/>
        <end position="202"/>
    </location>
</feature>
<dbReference type="EMBL" id="CP118246">
    <property type="protein sequence ID" value="WDR03209.1"/>
    <property type="molecule type" value="Genomic_DNA"/>
</dbReference>
<feature type="transmembrane region" description="Helical" evidence="7">
    <location>
        <begin position="650"/>
        <end position="669"/>
    </location>
</feature>
<proteinExistence type="inferred from homology"/>
<protein>
    <submittedName>
        <fullName evidence="10">NADH-quinone oxidoreductase subunit L</fullName>
    </submittedName>
</protein>
<feature type="transmembrane region" description="Helical" evidence="7">
    <location>
        <begin position="30"/>
        <end position="52"/>
    </location>
</feature>
<evidence type="ECO:0000259" key="9">
    <source>
        <dbReference type="Pfam" id="PF00662"/>
    </source>
</evidence>
<feature type="transmembrane region" description="Helical" evidence="7">
    <location>
        <begin position="1083"/>
        <end position="1106"/>
    </location>
</feature>
<feature type="transmembrane region" description="Helical" evidence="7">
    <location>
        <begin position="499"/>
        <end position="518"/>
    </location>
</feature>
<feature type="transmembrane region" description="Helical" evidence="7">
    <location>
        <begin position="263"/>
        <end position="281"/>
    </location>
</feature>
<dbReference type="Pfam" id="PF00662">
    <property type="entry name" value="Proton_antipo_N"/>
    <property type="match status" value="1"/>
</dbReference>
<feature type="transmembrane region" description="Helical" evidence="7">
    <location>
        <begin position="793"/>
        <end position="811"/>
    </location>
</feature>
<dbReference type="Proteomes" id="UP001220530">
    <property type="component" value="Chromosome"/>
</dbReference>
<feature type="transmembrane region" description="Helical" evidence="7">
    <location>
        <begin position="6"/>
        <end position="23"/>
    </location>
</feature>
<dbReference type="InterPro" id="IPR001516">
    <property type="entry name" value="Proton_antipo_N"/>
</dbReference>
<comment type="similarity">
    <text evidence="2">Belongs to the complex I subunit 4 family.</text>
</comment>
<dbReference type="InterPro" id="IPR001750">
    <property type="entry name" value="ND/Mrp_TM"/>
</dbReference>
<feature type="transmembrane region" description="Helical" evidence="7">
    <location>
        <begin position="548"/>
        <end position="568"/>
    </location>
</feature>
<feature type="transmembrane region" description="Helical" evidence="7">
    <location>
        <begin position="1008"/>
        <end position="1029"/>
    </location>
</feature>
<feature type="transmembrane region" description="Helical" evidence="7">
    <location>
        <begin position="90"/>
        <end position="111"/>
    </location>
</feature>
<keyword evidence="4 7" id="KW-1133">Transmembrane helix</keyword>
<feature type="transmembrane region" description="Helical" evidence="7">
    <location>
        <begin position="222"/>
        <end position="242"/>
    </location>
</feature>
<dbReference type="InterPro" id="IPR018393">
    <property type="entry name" value="NADHpl_OxRdtase_5_subgr"/>
</dbReference>
<feature type="transmembrane region" description="Helical" evidence="7">
    <location>
        <begin position="846"/>
        <end position="868"/>
    </location>
</feature>
<feature type="transmembrane region" description="Helical" evidence="7">
    <location>
        <begin position="293"/>
        <end position="314"/>
    </location>
</feature>
<dbReference type="NCBIfam" id="TIGR01972">
    <property type="entry name" value="NDH_I_M"/>
    <property type="match status" value="1"/>
</dbReference>
<dbReference type="PANTHER" id="PTHR42829:SF2">
    <property type="entry name" value="NADH-UBIQUINONE OXIDOREDUCTASE CHAIN 5"/>
    <property type="match status" value="1"/>
</dbReference>
<feature type="transmembrane region" description="Helical" evidence="7">
    <location>
        <begin position="1131"/>
        <end position="1148"/>
    </location>
</feature>
<feature type="transmembrane region" description="Helical" evidence="7">
    <location>
        <begin position="1050"/>
        <end position="1071"/>
    </location>
</feature>
<feature type="transmembrane region" description="Helical" evidence="7">
    <location>
        <begin position="888"/>
        <end position="906"/>
    </location>
</feature>
<feature type="domain" description="NADH-Ubiquinone oxidoreductase (complex I) chain 5 N-terminal" evidence="9">
    <location>
        <begin position="74"/>
        <end position="124"/>
    </location>
</feature>
<feature type="transmembrane region" description="Helical" evidence="7">
    <location>
        <begin position="950"/>
        <end position="973"/>
    </location>
</feature>
<feature type="transmembrane region" description="Helical" evidence="7">
    <location>
        <begin position="980"/>
        <end position="1002"/>
    </location>
</feature>
<dbReference type="InterPro" id="IPR003945">
    <property type="entry name" value="NU5C-like"/>
</dbReference>
<organism evidence="10 11">
    <name type="scientific">Devosia algicola</name>
    <dbReference type="NCBI Taxonomy" id="3026418"/>
    <lineage>
        <taxon>Bacteria</taxon>
        <taxon>Pseudomonadati</taxon>
        <taxon>Pseudomonadota</taxon>
        <taxon>Alphaproteobacteria</taxon>
        <taxon>Hyphomicrobiales</taxon>
        <taxon>Devosiaceae</taxon>
        <taxon>Devosia</taxon>
    </lineage>
</organism>
<feature type="transmembrane region" description="Helical" evidence="7">
    <location>
        <begin position="321"/>
        <end position="343"/>
    </location>
</feature>
<feature type="domain" description="NADH:quinone oxidoreductase/Mrp antiporter transmembrane" evidence="8">
    <location>
        <begin position="140"/>
        <end position="437"/>
    </location>
</feature>
<feature type="domain" description="NADH:quinone oxidoreductase/Mrp antiporter transmembrane" evidence="8">
    <location>
        <begin position="812"/>
        <end position="1096"/>
    </location>
</feature>
<evidence type="ECO:0000256" key="4">
    <source>
        <dbReference type="ARBA" id="ARBA00022989"/>
    </source>
</evidence>
<evidence type="ECO:0000313" key="10">
    <source>
        <dbReference type="EMBL" id="WDR03209.1"/>
    </source>
</evidence>
<comment type="subcellular location">
    <subcellularLocation>
        <location evidence="1">Endomembrane system</location>
        <topology evidence="1">Multi-pass membrane protein</topology>
    </subcellularLocation>
    <subcellularLocation>
        <location evidence="6">Membrane</location>
        <topology evidence="6">Multi-pass membrane protein</topology>
    </subcellularLocation>
</comment>
<feature type="transmembrane region" description="Helical" evidence="7">
    <location>
        <begin position="435"/>
        <end position="455"/>
    </location>
</feature>
<gene>
    <name evidence="10" type="primary">nuoL</name>
    <name evidence="10" type="ORF">PSQ19_03260</name>
</gene>
<dbReference type="NCBIfam" id="NF004499">
    <property type="entry name" value="PRK05846.1-3"/>
    <property type="match status" value="1"/>
</dbReference>
<dbReference type="Gene3D" id="1.20.5.2700">
    <property type="match status" value="1"/>
</dbReference>
<feature type="transmembrane region" description="Helical" evidence="7">
    <location>
        <begin position="390"/>
        <end position="415"/>
    </location>
</feature>
<evidence type="ECO:0000256" key="6">
    <source>
        <dbReference type="RuleBase" id="RU000320"/>
    </source>
</evidence>
<keyword evidence="5 7" id="KW-0472">Membrane</keyword>
<keyword evidence="3 6" id="KW-0812">Transmembrane</keyword>
<dbReference type="NCBIfam" id="NF004501">
    <property type="entry name" value="PRK05846.1-5"/>
    <property type="match status" value="1"/>
</dbReference>
<dbReference type="Pfam" id="PF00361">
    <property type="entry name" value="Proton_antipo_M"/>
    <property type="match status" value="2"/>
</dbReference>
<sequence length="1181" mass="130183">MIQAIVFLPLIGALIAGLFGRQIGHRNSEYITTGLLIIGAVLSWIVFLPMAFGGGEAVEGAAHAEAFKVEVMRWIQVGDMDLRWVLRVDTLTAIMLVVVNTVSSLVHVYSIGYMNDDPHRSRFFAYLSLFTFAMLMLVTADNFLQMFFGWEGVGLASYLLIGFWYTKPSANAAAMKAFIVNRVGDFGFALGIFGAFMVLGHIDFDGAFHAVEGAKDTSINFLSWNFDAMTVVCLLLFMGAMGKSAQFLLHTWLPDAMEGPTPVSALIHAATMVTAGVFMVARLSPLFEASPTAMTFVLIIGAITAFFAATVGLVQNDIKRVIAYSTCSQLGYMFVALGAGAYSAGIFHLFTHAFFKALLFLGAGSVIHAMHHEQDMRNMGGLRHKIPVTYAMMLIGTLALTGVGIPGTSLGFAGFFSKDSIIEASYAVGGNAGAFAFWMLVIAALFTSFYSWRLIFMTFHGKPRHDAPSQDHAHDEHGHDHGSAYDNAHESPNVMLVPLYFLAAGAVLSGVVFYGIFFHDIGHIEHFFNGSIVVDHEILEGAHAAPLWAKWSASLAMVFGFIIAWYMYIRDPSTPKRLADTNPGLYQFLLNKWYFDELYDRIFVRPALWIGRFLWQRFDDQLIDQTVTEGLGRRVQNVTAWVVRLQSGYLYHYAFAMLIGVAGSIDLGHCGRGTDLMTFENSILTLTTFLPLLGAFILLFMTGKDESALNRIRWVALVTTLVTLLLSLMVWAQFDASNPGFQFVVNKPWIGESIGYRVGVDGISVLFVVLSALLMPFCVLASWESVQVRVREYMIVFLILETLMIGVFTTLDLAMFYVFFEGTLLPMFLIIGIWGGKRRIQASYKFFFYTFTGSVLMLLAIMGMYWNAGTTDISKLLTHDFPVGMQTWLWLAFFASLAVKMPMWPFHRWLPEAHVEAPTAGSVILAAILLKLGGYGFLRFSLPMFPDASLYFANFVFVLSVAAIIVTSLVALVQTDMKKLIAYSSVAHMGFVTMGIFAGNALGVQGAVFQMISHGIVSGALFLSVGVIYDRMHTRDIVAYGGLVERMPRYAFAFMVFTMANVGLPGTSGFVGEFLTMIGIFQVNTWVAFGAAFGVIFSACYALWLYRRIIFGALTKESLKSILDLNMREKFTLYPLIALIIFFGFYPAPILDATAASVNALVSHYSAAVDAPAAIAAAVAH</sequence>
<evidence type="ECO:0000259" key="8">
    <source>
        <dbReference type="Pfam" id="PF00361"/>
    </source>
</evidence>
<evidence type="ECO:0000313" key="11">
    <source>
        <dbReference type="Proteomes" id="UP001220530"/>
    </source>
</evidence>
<feature type="transmembrane region" description="Helical" evidence="7">
    <location>
        <begin position="817"/>
        <end position="834"/>
    </location>
</feature>
<evidence type="ECO:0000256" key="7">
    <source>
        <dbReference type="SAM" id="Phobius"/>
    </source>
</evidence>
<feature type="transmembrane region" description="Helical" evidence="7">
    <location>
        <begin position="123"/>
        <end position="140"/>
    </location>
</feature>
<evidence type="ECO:0000256" key="3">
    <source>
        <dbReference type="ARBA" id="ARBA00022692"/>
    </source>
</evidence>
<dbReference type="NCBIfam" id="TIGR01974">
    <property type="entry name" value="NDH_I_L"/>
    <property type="match status" value="1"/>
</dbReference>
<dbReference type="InterPro" id="IPR010227">
    <property type="entry name" value="NADH_Q_OxRdtase_chainM/4"/>
</dbReference>
<feature type="transmembrane region" description="Helical" evidence="7">
    <location>
        <begin position="681"/>
        <end position="702"/>
    </location>
</feature>
<dbReference type="PRINTS" id="PR01434">
    <property type="entry name" value="NADHDHGNASE5"/>
</dbReference>
<dbReference type="PRINTS" id="PR01435">
    <property type="entry name" value="NPOXDRDTASE5"/>
</dbReference>
<name>A0ABY7YPG4_9HYPH</name>
<feature type="transmembrane region" description="Helical" evidence="7">
    <location>
        <begin position="146"/>
        <end position="165"/>
    </location>
</feature>
<feature type="transmembrane region" description="Helical" evidence="7">
    <location>
        <begin position="349"/>
        <end position="369"/>
    </location>
</feature>
<feature type="transmembrane region" description="Helical" evidence="7">
    <location>
        <begin position="754"/>
        <end position="781"/>
    </location>
</feature>
<feature type="transmembrane region" description="Helical" evidence="7">
    <location>
        <begin position="918"/>
        <end position="938"/>
    </location>
</feature>
<accession>A0ABY7YPG4</accession>
<evidence type="ECO:0000256" key="5">
    <source>
        <dbReference type="ARBA" id="ARBA00023136"/>
    </source>
</evidence>
<dbReference type="NCBIfam" id="NF005141">
    <property type="entry name" value="PRK06590.1"/>
    <property type="match status" value="1"/>
</dbReference>
<evidence type="ECO:0000256" key="2">
    <source>
        <dbReference type="ARBA" id="ARBA00009025"/>
    </source>
</evidence>